<proteinExistence type="predicted"/>
<organism evidence="1 2">
    <name type="scientific">Rhizobium fredii</name>
    <name type="common">Sinorhizobium fredii</name>
    <dbReference type="NCBI Taxonomy" id="380"/>
    <lineage>
        <taxon>Bacteria</taxon>
        <taxon>Pseudomonadati</taxon>
        <taxon>Pseudomonadota</taxon>
        <taxon>Alphaproteobacteria</taxon>
        <taxon>Hyphomicrobiales</taxon>
        <taxon>Rhizobiaceae</taxon>
        <taxon>Sinorhizobium/Ensifer group</taxon>
        <taxon>Sinorhizobium</taxon>
    </lineage>
</organism>
<dbReference type="RefSeq" id="WP_141322077.1">
    <property type="nucleotide sequence ID" value="NZ_BJNI01000011.1"/>
</dbReference>
<gene>
    <name evidence="1" type="ORF">GHK48_32235</name>
</gene>
<evidence type="ECO:0000313" key="1">
    <source>
        <dbReference type="EMBL" id="MQX12751.1"/>
    </source>
</evidence>
<protein>
    <recommendedName>
        <fullName evidence="3">Polysaccharide pyruvyl transferase domain-containing protein</fullName>
    </recommendedName>
</protein>
<dbReference type="EMBL" id="WISZ01000245">
    <property type="protein sequence ID" value="MQX12751.1"/>
    <property type="molecule type" value="Genomic_DNA"/>
</dbReference>
<dbReference type="Proteomes" id="UP000466694">
    <property type="component" value="Unassembled WGS sequence"/>
</dbReference>
<dbReference type="AlphaFoldDB" id="A0A844AKM0"/>
<accession>A0A844AKM0</accession>
<evidence type="ECO:0000313" key="2">
    <source>
        <dbReference type="Proteomes" id="UP000466694"/>
    </source>
</evidence>
<reference evidence="1 2" key="1">
    <citation type="journal article" date="2013" name="Genome Biol.">
        <title>Comparative genomics of the core and accessory genomes of 48 Sinorhizobium strains comprising five genospecies.</title>
        <authorList>
            <person name="Sugawara M."/>
            <person name="Epstein B."/>
            <person name="Badgley B.D."/>
            <person name="Unno T."/>
            <person name="Xu L."/>
            <person name="Reese J."/>
            <person name="Gyaneshwar P."/>
            <person name="Denny R."/>
            <person name="Mudge J."/>
            <person name="Bharti A.K."/>
            <person name="Farmer A.D."/>
            <person name="May G.D."/>
            <person name="Woodward J.E."/>
            <person name="Medigue C."/>
            <person name="Vallenet D."/>
            <person name="Lajus A."/>
            <person name="Rouy Z."/>
            <person name="Martinez-Vaz B."/>
            <person name="Tiffin P."/>
            <person name="Young N.D."/>
            <person name="Sadowsky M.J."/>
        </authorList>
    </citation>
    <scope>NUCLEOTIDE SEQUENCE [LARGE SCALE GENOMIC DNA]</scope>
    <source>
        <strain evidence="1 2">USDA205</strain>
    </source>
</reference>
<sequence length="109" mass="11591">MEAVLAALGESDAKRLSYEPVHSLHDVLSQVARTDLVVVSRFHNVVAALRAGKLVISLSYAAKNDLLLGKMGLGDYCQHVDSFDAGVSDRAALETWKNIPAPSAGASRS</sequence>
<evidence type="ECO:0008006" key="3">
    <source>
        <dbReference type="Google" id="ProtNLM"/>
    </source>
</evidence>
<name>A0A844AKM0_RHIFR</name>
<comment type="caution">
    <text evidence="1">The sequence shown here is derived from an EMBL/GenBank/DDBJ whole genome shotgun (WGS) entry which is preliminary data.</text>
</comment>